<dbReference type="Proteomes" id="UP000177390">
    <property type="component" value="Unassembled WGS sequence"/>
</dbReference>
<organism evidence="1 2">
    <name type="scientific">Candidatus Collierbacteria bacterium RIFCSPHIGHO2_02_FULL_49_10</name>
    <dbReference type="NCBI Taxonomy" id="1817723"/>
    <lineage>
        <taxon>Bacteria</taxon>
        <taxon>Candidatus Collieribacteriota</taxon>
    </lineage>
</organism>
<dbReference type="InterPro" id="IPR029063">
    <property type="entry name" value="SAM-dependent_MTases_sf"/>
</dbReference>
<dbReference type="CDD" id="cd02440">
    <property type="entry name" value="AdoMet_MTases"/>
    <property type="match status" value="1"/>
</dbReference>
<accession>A0A1F5ET05</accession>
<proteinExistence type="predicted"/>
<dbReference type="AlphaFoldDB" id="A0A1F5ET05"/>
<dbReference type="PANTHER" id="PTHR43591">
    <property type="entry name" value="METHYLTRANSFERASE"/>
    <property type="match status" value="1"/>
</dbReference>
<name>A0A1F5ET05_9BACT</name>
<evidence type="ECO:0000313" key="1">
    <source>
        <dbReference type="EMBL" id="OGD70521.1"/>
    </source>
</evidence>
<dbReference type="EMBL" id="MFAH01000052">
    <property type="protein sequence ID" value="OGD70521.1"/>
    <property type="molecule type" value="Genomic_DNA"/>
</dbReference>
<dbReference type="Pfam" id="PF13489">
    <property type="entry name" value="Methyltransf_23"/>
    <property type="match status" value="1"/>
</dbReference>
<protein>
    <submittedName>
        <fullName evidence="1">Uncharacterized protein</fullName>
    </submittedName>
</protein>
<dbReference type="Gene3D" id="3.40.50.150">
    <property type="entry name" value="Vaccinia Virus protein VP39"/>
    <property type="match status" value="1"/>
</dbReference>
<gene>
    <name evidence="1" type="ORF">A3D09_00500</name>
</gene>
<sequence length="191" mass="22016">MNKLIAGFVAGLHKKKAEYLFNLIGGYLKKGGKIMDLGCGSGVFTKRLLDEGFEVTPVDVVPKLKVEGVSEIIYDGKHLPFQNKSFDQVLLVTVLHHVPHYRELLTEVARVSKEIVIVEDVYENGWDKFWIRFWDSVLNLEFFGHPHNNRSDKEWRQIFEEMGFVPKGSKDGVIREIVYGFKQKAYRLSVK</sequence>
<dbReference type="SUPFAM" id="SSF53335">
    <property type="entry name" value="S-adenosyl-L-methionine-dependent methyltransferases"/>
    <property type="match status" value="1"/>
</dbReference>
<reference evidence="1 2" key="1">
    <citation type="journal article" date="2016" name="Nat. Commun.">
        <title>Thousands of microbial genomes shed light on interconnected biogeochemical processes in an aquifer system.</title>
        <authorList>
            <person name="Anantharaman K."/>
            <person name="Brown C.T."/>
            <person name="Hug L.A."/>
            <person name="Sharon I."/>
            <person name="Castelle C.J."/>
            <person name="Probst A.J."/>
            <person name="Thomas B.C."/>
            <person name="Singh A."/>
            <person name="Wilkins M.J."/>
            <person name="Karaoz U."/>
            <person name="Brodie E.L."/>
            <person name="Williams K.H."/>
            <person name="Hubbard S.S."/>
            <person name="Banfield J.F."/>
        </authorList>
    </citation>
    <scope>NUCLEOTIDE SEQUENCE [LARGE SCALE GENOMIC DNA]</scope>
</reference>
<comment type="caution">
    <text evidence="1">The sequence shown here is derived from an EMBL/GenBank/DDBJ whole genome shotgun (WGS) entry which is preliminary data.</text>
</comment>
<evidence type="ECO:0000313" key="2">
    <source>
        <dbReference type="Proteomes" id="UP000177390"/>
    </source>
</evidence>